<keyword evidence="1" id="KW-0812">Transmembrane</keyword>
<dbReference type="Proteomes" id="UP000645555">
    <property type="component" value="Unassembled WGS sequence"/>
</dbReference>
<feature type="transmembrane region" description="Helical" evidence="1">
    <location>
        <begin position="47"/>
        <end position="68"/>
    </location>
</feature>
<keyword evidence="1" id="KW-1133">Transmembrane helix</keyword>
<dbReference type="AlphaFoldDB" id="A0A918NL55"/>
<proteinExistence type="predicted"/>
<reference evidence="2" key="2">
    <citation type="submission" date="2020-09" db="EMBL/GenBank/DDBJ databases">
        <authorList>
            <person name="Sun Q."/>
            <person name="Ohkuma M."/>
        </authorList>
    </citation>
    <scope>NUCLEOTIDE SEQUENCE</scope>
    <source>
        <strain evidence="2">JCM 4956</strain>
    </source>
</reference>
<keyword evidence="1" id="KW-0472">Membrane</keyword>
<evidence type="ECO:0000313" key="2">
    <source>
        <dbReference type="EMBL" id="GGX77993.1"/>
    </source>
</evidence>
<feature type="transmembrane region" description="Helical" evidence="1">
    <location>
        <begin position="21"/>
        <end position="41"/>
    </location>
</feature>
<dbReference type="RefSeq" id="WP_190038021.1">
    <property type="nucleotide sequence ID" value="NZ_BMWD01000020.1"/>
</dbReference>
<keyword evidence="3" id="KW-1185">Reference proteome</keyword>
<comment type="caution">
    <text evidence="2">The sequence shown here is derived from an EMBL/GenBank/DDBJ whole genome shotgun (WGS) entry which is preliminary data.</text>
</comment>
<name>A0A918NL55_9ACTN</name>
<accession>A0A918NL55</accession>
<protein>
    <submittedName>
        <fullName evidence="2">Uncharacterized protein</fullName>
    </submittedName>
</protein>
<evidence type="ECO:0000256" key="1">
    <source>
        <dbReference type="SAM" id="Phobius"/>
    </source>
</evidence>
<organism evidence="2 3">
    <name type="scientific">Streptomyces fructofermentans</name>
    <dbReference type="NCBI Taxonomy" id="152141"/>
    <lineage>
        <taxon>Bacteria</taxon>
        <taxon>Bacillati</taxon>
        <taxon>Actinomycetota</taxon>
        <taxon>Actinomycetes</taxon>
        <taxon>Kitasatosporales</taxon>
        <taxon>Streptomycetaceae</taxon>
        <taxon>Streptomyces</taxon>
    </lineage>
</organism>
<gene>
    <name evidence="2" type="ORF">GCM10010515_52360</name>
</gene>
<sequence length="76" mass="8100">MVEQQQGQDAAREERLRRAAGAAFGLGLVATLVLLAVFPGLPHVFDWGAVVFAALVGGLARWACLAWMRKRHGTGG</sequence>
<dbReference type="EMBL" id="BMWD01000020">
    <property type="protein sequence ID" value="GGX77993.1"/>
    <property type="molecule type" value="Genomic_DNA"/>
</dbReference>
<evidence type="ECO:0000313" key="3">
    <source>
        <dbReference type="Proteomes" id="UP000645555"/>
    </source>
</evidence>
<reference evidence="2" key="1">
    <citation type="journal article" date="2014" name="Int. J. Syst. Evol. Microbiol.">
        <title>Complete genome sequence of Corynebacterium casei LMG S-19264T (=DSM 44701T), isolated from a smear-ripened cheese.</title>
        <authorList>
            <consortium name="US DOE Joint Genome Institute (JGI-PGF)"/>
            <person name="Walter F."/>
            <person name="Albersmeier A."/>
            <person name="Kalinowski J."/>
            <person name="Ruckert C."/>
        </authorList>
    </citation>
    <scope>NUCLEOTIDE SEQUENCE</scope>
    <source>
        <strain evidence="2">JCM 4956</strain>
    </source>
</reference>